<evidence type="ECO:0000256" key="1">
    <source>
        <dbReference type="ARBA" id="ARBA00004496"/>
    </source>
</evidence>
<dbReference type="OrthoDB" id="267364at2"/>
<comment type="cofactor">
    <cofactor evidence="7">
        <name>Zn(2+)</name>
        <dbReference type="ChEBI" id="CHEBI:29105"/>
    </cofactor>
    <text evidence="7">Binds 1 zinc ion.</text>
</comment>
<dbReference type="Pfam" id="PF10263">
    <property type="entry name" value="SprT-like"/>
    <property type="match status" value="1"/>
</dbReference>
<accession>C9PMY2</accession>
<dbReference type="RefSeq" id="WP_005765485.1">
    <property type="nucleotide sequence ID" value="NZ_GG704815.1"/>
</dbReference>
<feature type="binding site" evidence="7">
    <location>
        <position position="82"/>
    </location>
    <ligand>
        <name>Zn(2+)</name>
        <dbReference type="ChEBI" id="CHEBI:29105"/>
    </ligand>
</feature>
<keyword evidence="10" id="KW-1185">Reference proteome</keyword>
<evidence type="ECO:0000313" key="9">
    <source>
        <dbReference type="EMBL" id="EEX51166.1"/>
    </source>
</evidence>
<sequence>MQQETHLHHLKKEVQCKLHQSFQIAETYFARQFLIPNVNYKVRGAKAGVAYLQQNEIRLNPILLLENSEDFIREVVPHELAHLLVYQLFGRVKPHGQEWRNMMKNVFHLEPRVYHQFDTSNVVKSVFPYECRCKVHYLTIRRHNNIQNGKIIYFCKECKIQLKFKA</sequence>
<dbReference type="SMART" id="SM00731">
    <property type="entry name" value="SprT"/>
    <property type="match status" value="1"/>
</dbReference>
<feature type="binding site" evidence="7">
    <location>
        <position position="78"/>
    </location>
    <ligand>
        <name>Zn(2+)</name>
        <dbReference type="ChEBI" id="CHEBI:29105"/>
    </ligand>
</feature>
<dbReference type="STRING" id="667128.HMPREF0621_0356"/>
<name>C9PMY2_9PAST</name>
<evidence type="ECO:0000256" key="4">
    <source>
        <dbReference type="ARBA" id="ARBA00022490"/>
    </source>
</evidence>
<evidence type="ECO:0000259" key="8">
    <source>
        <dbReference type="SMART" id="SM00731"/>
    </source>
</evidence>
<keyword evidence="4 7" id="KW-0963">Cytoplasm</keyword>
<dbReference type="InterPro" id="IPR023483">
    <property type="entry name" value="Uncharacterised_SprT"/>
</dbReference>
<dbReference type="PANTHER" id="PTHR38773:SF1">
    <property type="entry name" value="PROTEIN SPRT"/>
    <property type="match status" value="1"/>
</dbReference>
<proteinExistence type="inferred from homology"/>
<comment type="subcellular location">
    <subcellularLocation>
        <location evidence="1 7">Cytoplasm</location>
    </subcellularLocation>
</comment>
<dbReference type="AlphaFoldDB" id="C9PMY2"/>
<comment type="caution">
    <text evidence="9">The sequence shown here is derived from an EMBL/GenBank/DDBJ whole genome shotgun (WGS) entry which is preliminary data.</text>
</comment>
<feature type="active site" evidence="7">
    <location>
        <position position="79"/>
    </location>
</feature>
<dbReference type="PANTHER" id="PTHR38773">
    <property type="entry name" value="PROTEIN SPRT"/>
    <property type="match status" value="1"/>
</dbReference>
<organism evidence="9 10">
    <name type="scientific">Pasteurella dagmatis ATCC 43325</name>
    <dbReference type="NCBI Taxonomy" id="667128"/>
    <lineage>
        <taxon>Bacteria</taxon>
        <taxon>Pseudomonadati</taxon>
        <taxon>Pseudomonadota</taxon>
        <taxon>Gammaproteobacteria</taxon>
        <taxon>Pasteurellales</taxon>
        <taxon>Pasteurellaceae</taxon>
        <taxon>Pasteurella</taxon>
    </lineage>
</organism>
<evidence type="ECO:0000256" key="6">
    <source>
        <dbReference type="ARBA" id="ARBA00022833"/>
    </source>
</evidence>
<dbReference type="EMBL" id="ACZR01000002">
    <property type="protein sequence ID" value="EEX51166.1"/>
    <property type="molecule type" value="Genomic_DNA"/>
</dbReference>
<keyword evidence="5 7" id="KW-0479">Metal-binding</keyword>
<evidence type="ECO:0000256" key="5">
    <source>
        <dbReference type="ARBA" id="ARBA00022723"/>
    </source>
</evidence>
<dbReference type="Gene3D" id="3.30.2010.10">
    <property type="entry name" value="Metalloproteases ('zincins'), catalytic domain"/>
    <property type="match status" value="1"/>
</dbReference>
<dbReference type="NCBIfam" id="NF003421">
    <property type="entry name" value="PRK04860.1"/>
    <property type="match status" value="1"/>
</dbReference>
<evidence type="ECO:0000256" key="7">
    <source>
        <dbReference type="HAMAP-Rule" id="MF_00746"/>
    </source>
</evidence>
<reference evidence="9 10" key="1">
    <citation type="submission" date="2009-10" db="EMBL/GenBank/DDBJ databases">
        <authorList>
            <person name="Muzny D."/>
            <person name="Qin X."/>
            <person name="Deng J."/>
            <person name="Jiang H."/>
            <person name="Liu Y."/>
            <person name="Qu J."/>
            <person name="Song X.-Z."/>
            <person name="Zhang L."/>
            <person name="Thornton R."/>
            <person name="Coyle M."/>
            <person name="Francisco L."/>
            <person name="Jackson L."/>
            <person name="Javaid M."/>
            <person name="Korchina V."/>
            <person name="Kovar C."/>
            <person name="Mata R."/>
            <person name="Mathew T."/>
            <person name="Ngo R."/>
            <person name="Nguyen L."/>
            <person name="Nguyen N."/>
            <person name="Okwuonu G."/>
            <person name="Ongeri F."/>
            <person name="Pham C."/>
            <person name="Simmons D."/>
            <person name="Wilczek-Boney K."/>
            <person name="Hale W."/>
            <person name="Jakkamsetti A."/>
            <person name="Pham P."/>
            <person name="Ruth R."/>
            <person name="San Lucas F."/>
            <person name="Warren J."/>
            <person name="Zhang J."/>
            <person name="Zhao Z."/>
            <person name="Zhou C."/>
            <person name="Zhu D."/>
            <person name="Lee S."/>
            <person name="Bess C."/>
            <person name="Blankenburg K."/>
            <person name="Forbes L."/>
            <person name="Fu Q."/>
            <person name="Gubbala S."/>
            <person name="Hirani K."/>
            <person name="Jayaseelan J.C."/>
            <person name="Lara F."/>
            <person name="Munidasa M."/>
            <person name="Palculict T."/>
            <person name="Patil S."/>
            <person name="Pu L.-L."/>
            <person name="Saada N."/>
            <person name="Tang L."/>
            <person name="Weissenberger G."/>
            <person name="Zhu Y."/>
            <person name="Hemphill L."/>
            <person name="Shang Y."/>
            <person name="Youmans B."/>
            <person name="Ayvaz T."/>
            <person name="Ross M."/>
            <person name="Santibanez J."/>
            <person name="Aqrawi P."/>
            <person name="Gross S."/>
            <person name="Joshi V."/>
            <person name="Fowler G."/>
            <person name="Nazareth L."/>
            <person name="Reid J."/>
            <person name="Worley K."/>
            <person name="Petrosino J."/>
            <person name="Highlander S."/>
            <person name="Gibbs R."/>
        </authorList>
    </citation>
    <scope>NUCLEOTIDE SEQUENCE [LARGE SCALE GENOMIC DNA]</scope>
    <source>
        <strain evidence="9 10">ATCC 43325</strain>
    </source>
</reference>
<protein>
    <recommendedName>
        <fullName evidence="3 7">Protein SprT</fullName>
    </recommendedName>
</protein>
<dbReference type="InterPro" id="IPR006640">
    <property type="entry name" value="SprT-like_domain"/>
</dbReference>
<evidence type="ECO:0000313" key="10">
    <source>
        <dbReference type="Proteomes" id="UP000005519"/>
    </source>
</evidence>
<feature type="domain" description="SprT-like" evidence="8">
    <location>
        <begin position="16"/>
        <end position="165"/>
    </location>
</feature>
<dbReference type="GO" id="GO:0005737">
    <property type="term" value="C:cytoplasm"/>
    <property type="evidence" value="ECO:0007669"/>
    <property type="project" value="UniProtKB-SubCell"/>
</dbReference>
<keyword evidence="6 7" id="KW-0862">Zinc</keyword>
<gene>
    <name evidence="7" type="primary">sprT</name>
    <name evidence="9" type="ORF">HMPREF0621_0356</name>
</gene>
<evidence type="ECO:0000256" key="3">
    <source>
        <dbReference type="ARBA" id="ARBA00020082"/>
    </source>
</evidence>
<dbReference type="GO" id="GO:0008270">
    <property type="term" value="F:zinc ion binding"/>
    <property type="evidence" value="ECO:0007669"/>
    <property type="project" value="UniProtKB-UniRule"/>
</dbReference>
<dbReference type="GO" id="GO:0006950">
    <property type="term" value="P:response to stress"/>
    <property type="evidence" value="ECO:0007669"/>
    <property type="project" value="UniProtKB-ARBA"/>
</dbReference>
<comment type="similarity">
    <text evidence="2 7">Belongs to the SprT family.</text>
</comment>
<dbReference type="HAMAP" id="MF_00746">
    <property type="entry name" value="SprT"/>
    <property type="match status" value="1"/>
</dbReference>
<dbReference type="HOGENOM" id="CLU_113336_0_1_6"/>
<dbReference type="Proteomes" id="UP000005519">
    <property type="component" value="Unassembled WGS sequence"/>
</dbReference>
<evidence type="ECO:0000256" key="2">
    <source>
        <dbReference type="ARBA" id="ARBA00006591"/>
    </source>
</evidence>